<dbReference type="Proteomes" id="UP000515908">
    <property type="component" value="Chromosome 21"/>
</dbReference>
<dbReference type="AlphaFoldDB" id="A0A7G2CR52"/>
<dbReference type="Gene3D" id="1.10.510.10">
    <property type="entry name" value="Transferase(Phosphotransferase) domain 1"/>
    <property type="match status" value="1"/>
</dbReference>
<sequence length="91" mass="10430">MENVSDQLFLIDFGLSCPLSASIGDTNAQQNVNEHCQKELFNPRKKPLIGTMQFASLNTHEGVPHHYRMTSSNYYMCLFMCISENCRGRRL</sequence>
<gene>
    <name evidence="1" type="ORF">ADEAN_000899600</name>
</gene>
<dbReference type="VEuPathDB" id="TriTrypDB:ADEAN_000899600"/>
<protein>
    <submittedName>
        <fullName evidence="1">Uncharacterized protein</fullName>
    </submittedName>
</protein>
<organism evidence="1 2">
    <name type="scientific">Angomonas deanei</name>
    <dbReference type="NCBI Taxonomy" id="59799"/>
    <lineage>
        <taxon>Eukaryota</taxon>
        <taxon>Discoba</taxon>
        <taxon>Euglenozoa</taxon>
        <taxon>Kinetoplastea</taxon>
        <taxon>Metakinetoplastina</taxon>
        <taxon>Trypanosomatida</taxon>
        <taxon>Trypanosomatidae</taxon>
        <taxon>Strigomonadinae</taxon>
        <taxon>Angomonas</taxon>
    </lineage>
</organism>
<reference evidence="1 2" key="1">
    <citation type="submission" date="2020-08" db="EMBL/GenBank/DDBJ databases">
        <authorList>
            <person name="Newling K."/>
            <person name="Davey J."/>
            <person name="Forrester S."/>
        </authorList>
    </citation>
    <scope>NUCLEOTIDE SEQUENCE [LARGE SCALE GENOMIC DNA]</scope>
    <source>
        <strain evidence="2">Crithidia deanei Carvalho (ATCC PRA-265)</strain>
    </source>
</reference>
<proteinExistence type="predicted"/>
<dbReference type="EMBL" id="LR877165">
    <property type="protein sequence ID" value="CAD2221464.1"/>
    <property type="molecule type" value="Genomic_DNA"/>
</dbReference>
<accession>A0A7G2CR52</accession>
<keyword evidence="2" id="KW-1185">Reference proteome</keyword>
<evidence type="ECO:0000313" key="1">
    <source>
        <dbReference type="EMBL" id="CAD2221464.1"/>
    </source>
</evidence>
<evidence type="ECO:0000313" key="2">
    <source>
        <dbReference type="Proteomes" id="UP000515908"/>
    </source>
</evidence>
<name>A0A7G2CR52_9TRYP</name>